<dbReference type="SMART" id="SM00499">
    <property type="entry name" value="AAI"/>
    <property type="match status" value="1"/>
</dbReference>
<dbReference type="InterPro" id="IPR016140">
    <property type="entry name" value="Bifunc_inhib/LTP/seed_store"/>
</dbReference>
<dbReference type="SUPFAM" id="SSF47699">
    <property type="entry name" value="Bifunctional inhibitor/lipid-transfer protein/seed storage 2S albumin"/>
    <property type="match status" value="1"/>
</dbReference>
<dbReference type="PRINTS" id="PR00382">
    <property type="entry name" value="LIPIDTRNSFER"/>
</dbReference>
<dbReference type="CDD" id="cd01960">
    <property type="entry name" value="nsLTP1"/>
    <property type="match status" value="1"/>
</dbReference>
<feature type="chain" id="PRO_5032599053" description="Non-specific lipid-transfer protein" evidence="4">
    <location>
        <begin position="22"/>
        <end position="128"/>
    </location>
</feature>
<dbReference type="Pfam" id="PF00234">
    <property type="entry name" value="Tryp_alpha_amyl"/>
    <property type="match status" value="1"/>
</dbReference>
<evidence type="ECO:0000256" key="3">
    <source>
        <dbReference type="RuleBase" id="RU000628"/>
    </source>
</evidence>
<dbReference type="InterPro" id="IPR036312">
    <property type="entry name" value="Bifun_inhib/LTP/seed_sf"/>
</dbReference>
<keyword evidence="3" id="KW-0813">Transport</keyword>
<dbReference type="GO" id="GO:0008289">
    <property type="term" value="F:lipid binding"/>
    <property type="evidence" value="ECO:0007669"/>
    <property type="project" value="UniProtKB-KW"/>
</dbReference>
<dbReference type="InterPro" id="IPR000528">
    <property type="entry name" value="Plant_nsLTP"/>
</dbReference>
<evidence type="ECO:0000313" key="7">
    <source>
        <dbReference type="Proteomes" id="UP000634136"/>
    </source>
</evidence>
<organism evidence="6 7">
    <name type="scientific">Senna tora</name>
    <dbReference type="NCBI Taxonomy" id="362788"/>
    <lineage>
        <taxon>Eukaryota</taxon>
        <taxon>Viridiplantae</taxon>
        <taxon>Streptophyta</taxon>
        <taxon>Embryophyta</taxon>
        <taxon>Tracheophyta</taxon>
        <taxon>Spermatophyta</taxon>
        <taxon>Magnoliopsida</taxon>
        <taxon>eudicotyledons</taxon>
        <taxon>Gunneridae</taxon>
        <taxon>Pentapetalae</taxon>
        <taxon>rosids</taxon>
        <taxon>fabids</taxon>
        <taxon>Fabales</taxon>
        <taxon>Fabaceae</taxon>
        <taxon>Caesalpinioideae</taxon>
        <taxon>Cassia clade</taxon>
        <taxon>Senna</taxon>
    </lineage>
</organism>
<evidence type="ECO:0000256" key="2">
    <source>
        <dbReference type="ARBA" id="ARBA00023157"/>
    </source>
</evidence>
<keyword evidence="3" id="KW-0446">Lipid-binding</keyword>
<dbReference type="GO" id="GO:0006869">
    <property type="term" value="P:lipid transport"/>
    <property type="evidence" value="ECO:0007669"/>
    <property type="project" value="InterPro"/>
</dbReference>
<accession>A0A835CJ17</accession>
<dbReference type="AlphaFoldDB" id="A0A835CJ17"/>
<dbReference type="Proteomes" id="UP000634136">
    <property type="component" value="Unassembled WGS sequence"/>
</dbReference>
<comment type="function">
    <text evidence="3">Plant non-specific lipid-transfer proteins transfer phospholipids as well as galactolipids across membranes. May play a role in wax or cutin deposition in the cell walls of expanding epidermal cells and certain secretory tissues.</text>
</comment>
<keyword evidence="4" id="KW-0732">Signal</keyword>
<protein>
    <recommendedName>
        <fullName evidence="3">Non-specific lipid-transfer protein</fullName>
    </recommendedName>
</protein>
<comment type="similarity">
    <text evidence="1 3">Belongs to the plant LTP family.</text>
</comment>
<gene>
    <name evidence="6" type="ORF">G2W53_001014</name>
</gene>
<dbReference type="PANTHER" id="PTHR33076">
    <property type="entry name" value="NON-SPECIFIC LIPID-TRANSFER PROTEIN 2-RELATED"/>
    <property type="match status" value="1"/>
</dbReference>
<dbReference type="OrthoDB" id="1862539at2759"/>
<evidence type="ECO:0000259" key="5">
    <source>
        <dbReference type="SMART" id="SM00499"/>
    </source>
</evidence>
<comment type="caution">
    <text evidence="6">The sequence shown here is derived from an EMBL/GenBank/DDBJ whole genome shotgun (WGS) entry which is preliminary data.</text>
</comment>
<sequence length="128" mass="14101">MFRHFAFIVVIVVVLISRCDANIQKSSIACSDVVKEITPCLNYLRGSDGSNAKPSEECCNGVKLLDDDAKSKQERIDVCNCAKQALSDIGNYDPSRIPQLPKDCGFDFTLPAIDKSTDCSKLFTMTMI</sequence>
<reference evidence="6" key="1">
    <citation type="submission" date="2020-09" db="EMBL/GenBank/DDBJ databases">
        <title>Genome-Enabled Discovery of Anthraquinone Biosynthesis in Senna tora.</title>
        <authorList>
            <person name="Kang S.-H."/>
            <person name="Pandey R.P."/>
            <person name="Lee C.-M."/>
            <person name="Sim J.-S."/>
            <person name="Jeong J.-T."/>
            <person name="Choi B.-S."/>
            <person name="Jung M."/>
            <person name="Ginzburg D."/>
            <person name="Zhao K."/>
            <person name="Won S.Y."/>
            <person name="Oh T.-J."/>
            <person name="Yu Y."/>
            <person name="Kim N.-H."/>
            <person name="Lee O.R."/>
            <person name="Lee T.-H."/>
            <person name="Bashyal P."/>
            <person name="Kim T.-S."/>
            <person name="Lee W.-H."/>
            <person name="Kawkins C."/>
            <person name="Kim C.-K."/>
            <person name="Kim J.S."/>
            <person name="Ahn B.O."/>
            <person name="Rhee S.Y."/>
            <person name="Sohng J.K."/>
        </authorList>
    </citation>
    <scope>NUCLEOTIDE SEQUENCE</scope>
    <source>
        <tissue evidence="6">Leaf</tissue>
    </source>
</reference>
<proteinExistence type="inferred from homology"/>
<evidence type="ECO:0000256" key="4">
    <source>
        <dbReference type="SAM" id="SignalP"/>
    </source>
</evidence>
<name>A0A835CJ17_9FABA</name>
<evidence type="ECO:0000313" key="6">
    <source>
        <dbReference type="EMBL" id="KAF7844109.1"/>
    </source>
</evidence>
<keyword evidence="2" id="KW-1015">Disulfide bond</keyword>
<feature type="domain" description="Bifunctional inhibitor/plant lipid transfer protein/seed storage helical" evidence="5">
    <location>
        <begin position="30"/>
        <end position="119"/>
    </location>
</feature>
<dbReference type="EMBL" id="JAAIUW010000001">
    <property type="protein sequence ID" value="KAF7844109.1"/>
    <property type="molecule type" value="Genomic_DNA"/>
</dbReference>
<keyword evidence="7" id="KW-1185">Reference proteome</keyword>
<evidence type="ECO:0000256" key="1">
    <source>
        <dbReference type="ARBA" id="ARBA00009748"/>
    </source>
</evidence>
<feature type="signal peptide" evidence="4">
    <location>
        <begin position="1"/>
        <end position="21"/>
    </location>
</feature>
<dbReference type="Gene3D" id="1.10.110.10">
    <property type="entry name" value="Plant lipid-transfer and hydrophobic proteins"/>
    <property type="match status" value="1"/>
</dbReference>